<feature type="transmembrane region" description="Helical" evidence="1">
    <location>
        <begin position="69"/>
        <end position="88"/>
    </location>
</feature>
<dbReference type="PANTHER" id="PTHR36974:SF1">
    <property type="entry name" value="DOXX FAMILY MEMBRANE PROTEIN"/>
    <property type="match status" value="1"/>
</dbReference>
<name>A0A381Y8D1_9ZZZZ</name>
<protein>
    <recommendedName>
        <fullName evidence="3">DoxX family protein</fullName>
    </recommendedName>
</protein>
<sequence>MISTLELSSIVIMSIFYASVGIKHFTNPLWFVKIVPPVLPYKLALVYISGFFEILFGVLLLFPAFRYIAGWGLILLLIAVFPANIYLAQTNGAALNTTPLIAWGRLPFQFVFIAIAYWHTKL</sequence>
<accession>A0A381Y8D1</accession>
<organism evidence="2">
    <name type="scientific">marine metagenome</name>
    <dbReference type="NCBI Taxonomy" id="408172"/>
    <lineage>
        <taxon>unclassified sequences</taxon>
        <taxon>metagenomes</taxon>
        <taxon>ecological metagenomes</taxon>
    </lineage>
</organism>
<reference evidence="2" key="1">
    <citation type="submission" date="2018-05" db="EMBL/GenBank/DDBJ databases">
        <authorList>
            <person name="Lanie J.A."/>
            <person name="Ng W.-L."/>
            <person name="Kazmierczak K.M."/>
            <person name="Andrzejewski T.M."/>
            <person name="Davidsen T.M."/>
            <person name="Wayne K.J."/>
            <person name="Tettelin H."/>
            <person name="Glass J.I."/>
            <person name="Rusch D."/>
            <person name="Podicherti R."/>
            <person name="Tsui H.-C.T."/>
            <person name="Winkler M.E."/>
        </authorList>
    </citation>
    <scope>NUCLEOTIDE SEQUENCE</scope>
</reference>
<evidence type="ECO:0000256" key="1">
    <source>
        <dbReference type="SAM" id="Phobius"/>
    </source>
</evidence>
<dbReference type="EMBL" id="UINC01017525">
    <property type="protein sequence ID" value="SVA72743.1"/>
    <property type="molecule type" value="Genomic_DNA"/>
</dbReference>
<dbReference type="PANTHER" id="PTHR36974">
    <property type="entry name" value="MEMBRANE PROTEIN-RELATED"/>
    <property type="match status" value="1"/>
</dbReference>
<evidence type="ECO:0008006" key="3">
    <source>
        <dbReference type="Google" id="ProtNLM"/>
    </source>
</evidence>
<feature type="transmembrane region" description="Helical" evidence="1">
    <location>
        <begin position="7"/>
        <end position="25"/>
    </location>
</feature>
<dbReference type="AlphaFoldDB" id="A0A381Y8D1"/>
<keyword evidence="1" id="KW-1133">Transmembrane helix</keyword>
<gene>
    <name evidence="2" type="ORF">METZ01_LOCUS125597</name>
</gene>
<feature type="transmembrane region" description="Helical" evidence="1">
    <location>
        <begin position="100"/>
        <end position="118"/>
    </location>
</feature>
<keyword evidence="1" id="KW-0812">Transmembrane</keyword>
<evidence type="ECO:0000313" key="2">
    <source>
        <dbReference type="EMBL" id="SVA72743.1"/>
    </source>
</evidence>
<feature type="transmembrane region" description="Helical" evidence="1">
    <location>
        <begin position="45"/>
        <end position="62"/>
    </location>
</feature>
<proteinExistence type="predicted"/>
<keyword evidence="1" id="KW-0472">Membrane</keyword>